<dbReference type="EMBL" id="LAZR01031794">
    <property type="protein sequence ID" value="KKL52719.1"/>
    <property type="molecule type" value="Genomic_DNA"/>
</dbReference>
<dbReference type="AlphaFoldDB" id="A0A0F9CU40"/>
<gene>
    <name evidence="1" type="ORF">LCGC14_2282660</name>
</gene>
<evidence type="ECO:0000313" key="1">
    <source>
        <dbReference type="EMBL" id="KKL52719.1"/>
    </source>
</evidence>
<accession>A0A0F9CU40</accession>
<protein>
    <submittedName>
        <fullName evidence="1">Uncharacterized protein</fullName>
    </submittedName>
</protein>
<organism evidence="1">
    <name type="scientific">marine sediment metagenome</name>
    <dbReference type="NCBI Taxonomy" id="412755"/>
    <lineage>
        <taxon>unclassified sequences</taxon>
        <taxon>metagenomes</taxon>
        <taxon>ecological metagenomes</taxon>
    </lineage>
</organism>
<comment type="caution">
    <text evidence="1">The sequence shown here is derived from an EMBL/GenBank/DDBJ whole genome shotgun (WGS) entry which is preliminary data.</text>
</comment>
<name>A0A0F9CU40_9ZZZZ</name>
<reference evidence="1" key="1">
    <citation type="journal article" date="2015" name="Nature">
        <title>Complex archaea that bridge the gap between prokaryotes and eukaryotes.</title>
        <authorList>
            <person name="Spang A."/>
            <person name="Saw J.H."/>
            <person name="Jorgensen S.L."/>
            <person name="Zaremba-Niedzwiedzka K."/>
            <person name="Martijn J."/>
            <person name="Lind A.E."/>
            <person name="van Eijk R."/>
            <person name="Schleper C."/>
            <person name="Guy L."/>
            <person name="Ettema T.J."/>
        </authorList>
    </citation>
    <scope>NUCLEOTIDE SEQUENCE</scope>
</reference>
<sequence length="72" mass="8278">MNKTFLQQRDYIAMRQRAERAEARNKLRGEALKAHGYHAPENCWTHKYQVPEGTTCDRCESALAATPDGKKE</sequence>
<proteinExistence type="predicted"/>